<dbReference type="RefSeq" id="XP_005790093.1">
    <property type="nucleotide sequence ID" value="XM_005790036.1"/>
</dbReference>
<dbReference type="GeneID" id="17282933"/>
<dbReference type="Proteomes" id="UP000013827">
    <property type="component" value="Unassembled WGS sequence"/>
</dbReference>
<evidence type="ECO:0000256" key="1">
    <source>
        <dbReference type="SAM" id="MobiDB-lite"/>
    </source>
</evidence>
<dbReference type="PaxDb" id="2903-EOD37664"/>
<evidence type="ECO:0000313" key="3">
    <source>
        <dbReference type="Proteomes" id="UP000013827"/>
    </source>
</evidence>
<reference evidence="3" key="1">
    <citation type="journal article" date="2013" name="Nature">
        <title>Pan genome of the phytoplankton Emiliania underpins its global distribution.</title>
        <authorList>
            <person name="Read B.A."/>
            <person name="Kegel J."/>
            <person name="Klute M.J."/>
            <person name="Kuo A."/>
            <person name="Lefebvre S.C."/>
            <person name="Maumus F."/>
            <person name="Mayer C."/>
            <person name="Miller J."/>
            <person name="Monier A."/>
            <person name="Salamov A."/>
            <person name="Young J."/>
            <person name="Aguilar M."/>
            <person name="Claverie J.M."/>
            <person name="Frickenhaus S."/>
            <person name="Gonzalez K."/>
            <person name="Herman E.K."/>
            <person name="Lin Y.C."/>
            <person name="Napier J."/>
            <person name="Ogata H."/>
            <person name="Sarno A.F."/>
            <person name="Shmutz J."/>
            <person name="Schroeder D."/>
            <person name="de Vargas C."/>
            <person name="Verret F."/>
            <person name="von Dassow P."/>
            <person name="Valentin K."/>
            <person name="Van de Peer Y."/>
            <person name="Wheeler G."/>
            <person name="Dacks J.B."/>
            <person name="Delwiche C.F."/>
            <person name="Dyhrman S.T."/>
            <person name="Glockner G."/>
            <person name="John U."/>
            <person name="Richards T."/>
            <person name="Worden A.Z."/>
            <person name="Zhang X."/>
            <person name="Grigoriev I.V."/>
            <person name="Allen A.E."/>
            <person name="Bidle K."/>
            <person name="Borodovsky M."/>
            <person name="Bowler C."/>
            <person name="Brownlee C."/>
            <person name="Cock J.M."/>
            <person name="Elias M."/>
            <person name="Gladyshev V.N."/>
            <person name="Groth M."/>
            <person name="Guda C."/>
            <person name="Hadaegh A."/>
            <person name="Iglesias-Rodriguez M.D."/>
            <person name="Jenkins J."/>
            <person name="Jones B.M."/>
            <person name="Lawson T."/>
            <person name="Leese F."/>
            <person name="Lindquist E."/>
            <person name="Lobanov A."/>
            <person name="Lomsadze A."/>
            <person name="Malik S.B."/>
            <person name="Marsh M.E."/>
            <person name="Mackinder L."/>
            <person name="Mock T."/>
            <person name="Mueller-Roeber B."/>
            <person name="Pagarete A."/>
            <person name="Parker M."/>
            <person name="Probert I."/>
            <person name="Quesneville H."/>
            <person name="Raines C."/>
            <person name="Rensing S.A."/>
            <person name="Riano-Pachon D.M."/>
            <person name="Richier S."/>
            <person name="Rokitta S."/>
            <person name="Shiraiwa Y."/>
            <person name="Soanes D.M."/>
            <person name="van der Giezen M."/>
            <person name="Wahlund T.M."/>
            <person name="Williams B."/>
            <person name="Wilson W."/>
            <person name="Wolfe G."/>
            <person name="Wurch L.L."/>
        </authorList>
    </citation>
    <scope>NUCLEOTIDE SEQUENCE</scope>
</reference>
<reference evidence="2" key="2">
    <citation type="submission" date="2024-10" db="UniProtKB">
        <authorList>
            <consortium name="EnsemblProtists"/>
        </authorList>
    </citation>
    <scope>IDENTIFICATION</scope>
</reference>
<protein>
    <submittedName>
        <fullName evidence="2">Uncharacterized protein</fullName>
    </submittedName>
</protein>
<feature type="region of interest" description="Disordered" evidence="1">
    <location>
        <begin position="192"/>
        <end position="217"/>
    </location>
</feature>
<accession>A0A0D3KPH9</accession>
<keyword evidence="3" id="KW-1185">Reference proteome</keyword>
<dbReference type="HOGENOM" id="CLU_1167732_0_0_1"/>
<name>A0A0D3KPH9_EMIH1</name>
<proteinExistence type="predicted"/>
<dbReference type="KEGG" id="ehx:EMIHUDRAFT_225244"/>
<dbReference type="AlphaFoldDB" id="A0A0D3KPH9"/>
<organism evidence="2 3">
    <name type="scientific">Emiliania huxleyi (strain CCMP1516)</name>
    <dbReference type="NCBI Taxonomy" id="280463"/>
    <lineage>
        <taxon>Eukaryota</taxon>
        <taxon>Haptista</taxon>
        <taxon>Haptophyta</taxon>
        <taxon>Prymnesiophyceae</taxon>
        <taxon>Isochrysidales</taxon>
        <taxon>Noelaerhabdaceae</taxon>
        <taxon>Emiliania</taxon>
    </lineage>
</organism>
<evidence type="ECO:0000313" key="2">
    <source>
        <dbReference type="EnsemblProtists" id="EOD37664"/>
    </source>
</evidence>
<dbReference type="EnsemblProtists" id="EOD37664">
    <property type="protein sequence ID" value="EOD37664"/>
    <property type="gene ID" value="EMIHUDRAFT_225244"/>
</dbReference>
<sequence length="238" mass="25738">MSGRTAEQELGERIHMANLRLVAPFLSRPGLWRLELSDVGEIVSIRKARGPLPRFCFSMRTTADGCEPTFGSLERIGGPVQPTYVPKLMEEIRRITRATELADRHVAAGAAIGGERADRMREEAQQHIRDMTEKLGGVGGIVPTGKTRLQAEAERTAEAEAEARAAYLESERRAALEEMGAGGSGELQATDQQAASNLDLESPRAAQRDSHSGSMDHSALLQQACWSSSALTTSPQTA</sequence>